<keyword evidence="1" id="KW-0472">Membrane</keyword>
<feature type="transmembrane region" description="Helical" evidence="1">
    <location>
        <begin position="146"/>
        <end position="167"/>
    </location>
</feature>
<feature type="transmembrane region" description="Helical" evidence="1">
    <location>
        <begin position="7"/>
        <end position="32"/>
    </location>
</feature>
<feature type="transmembrane region" description="Helical" evidence="1">
    <location>
        <begin position="120"/>
        <end position="139"/>
    </location>
</feature>
<proteinExistence type="predicted"/>
<keyword evidence="1" id="KW-1133">Transmembrane helix</keyword>
<keyword evidence="1" id="KW-0812">Transmembrane</keyword>
<evidence type="ECO:0000313" key="3">
    <source>
        <dbReference type="Proteomes" id="UP000092583"/>
    </source>
</evidence>
<dbReference type="EMBL" id="KI669459">
    <property type="protein sequence ID" value="OCF62118.1"/>
    <property type="molecule type" value="Genomic_DNA"/>
</dbReference>
<reference evidence="3" key="2">
    <citation type="submission" date="2013-12" db="EMBL/GenBank/DDBJ databases">
        <title>Evolution of pathogenesis and genome organization in the Tremellales.</title>
        <authorList>
            <person name="Cuomo C."/>
            <person name="Litvintseva A."/>
            <person name="Heitman J."/>
            <person name="Chen Y."/>
            <person name="Sun S."/>
            <person name="Springer D."/>
            <person name="Dromer F."/>
            <person name="Young S."/>
            <person name="Zeng Q."/>
            <person name="Chapman S."/>
            <person name="Gujja S."/>
            <person name="Saif S."/>
            <person name="Birren B."/>
        </authorList>
    </citation>
    <scope>NUCLEOTIDE SEQUENCE [LARGE SCALE GENOMIC DNA]</scope>
    <source>
        <strain evidence="3">CBS 10435</strain>
    </source>
</reference>
<accession>A0A1B9J2V8</accession>
<dbReference type="Proteomes" id="UP000092583">
    <property type="component" value="Unassembled WGS sequence"/>
</dbReference>
<feature type="transmembrane region" description="Helical" evidence="1">
    <location>
        <begin position="187"/>
        <end position="210"/>
    </location>
</feature>
<sequence length="214" mass="23645">MVRRRYDILIITLIIIGAAIVILFPFVSFLLVSLSPYYIPGLDIARIEGKYFDVANNHSIDVKISVGPSGGCMWFNDTTPKCSTKIPYVPNAEYLHLQPNSNLTSIFPIAMGRALPLNHVMVGLMGLSMIAVLLDILILDGGISLFILYFTGFMLWLVYFLESTYIGTMSNRLDDIYEAKEWEYHTGGGFIMISVSVFVASFFLCGGGSISAGD</sequence>
<keyword evidence="3" id="KW-1185">Reference proteome</keyword>
<dbReference type="OrthoDB" id="2562723at2759"/>
<organism evidence="2 3">
    <name type="scientific">Kwoniella mangroviensis CBS 10435</name>
    <dbReference type="NCBI Taxonomy" id="1331196"/>
    <lineage>
        <taxon>Eukaryota</taxon>
        <taxon>Fungi</taxon>
        <taxon>Dikarya</taxon>
        <taxon>Basidiomycota</taxon>
        <taxon>Agaricomycotina</taxon>
        <taxon>Tremellomycetes</taxon>
        <taxon>Tremellales</taxon>
        <taxon>Cryptococcaceae</taxon>
        <taxon>Kwoniella</taxon>
    </lineage>
</organism>
<evidence type="ECO:0000313" key="2">
    <source>
        <dbReference type="EMBL" id="OCF62118.1"/>
    </source>
</evidence>
<gene>
    <name evidence="2" type="ORF">L486_01785</name>
</gene>
<evidence type="ECO:0000256" key="1">
    <source>
        <dbReference type="SAM" id="Phobius"/>
    </source>
</evidence>
<reference evidence="2 3" key="1">
    <citation type="submission" date="2013-07" db="EMBL/GenBank/DDBJ databases">
        <title>The Genome Sequence of Kwoniella mangroviensis CBS10435.</title>
        <authorList>
            <consortium name="The Broad Institute Genome Sequencing Platform"/>
            <person name="Cuomo C."/>
            <person name="Litvintseva A."/>
            <person name="Chen Y."/>
            <person name="Heitman J."/>
            <person name="Sun S."/>
            <person name="Springer D."/>
            <person name="Dromer F."/>
            <person name="Young S.K."/>
            <person name="Zeng Q."/>
            <person name="Gargeya S."/>
            <person name="Fitzgerald M."/>
            <person name="Abouelleil A."/>
            <person name="Alvarado L."/>
            <person name="Berlin A.M."/>
            <person name="Chapman S.B."/>
            <person name="Dewar J."/>
            <person name="Goldberg J."/>
            <person name="Griggs A."/>
            <person name="Gujja S."/>
            <person name="Hansen M."/>
            <person name="Howarth C."/>
            <person name="Imamovic A."/>
            <person name="Larimer J."/>
            <person name="McCowan C."/>
            <person name="Murphy C."/>
            <person name="Pearson M."/>
            <person name="Priest M."/>
            <person name="Roberts A."/>
            <person name="Saif S."/>
            <person name="Shea T."/>
            <person name="Sykes S."/>
            <person name="Wortman J."/>
            <person name="Nusbaum C."/>
            <person name="Birren B."/>
        </authorList>
    </citation>
    <scope>NUCLEOTIDE SEQUENCE [LARGE SCALE GENOMIC DNA]</scope>
    <source>
        <strain evidence="2 3">CBS 10435</strain>
    </source>
</reference>
<dbReference type="AlphaFoldDB" id="A0A1B9J2V8"/>
<name>A0A1B9J2V8_9TREE</name>
<protein>
    <submittedName>
        <fullName evidence="2">Uncharacterized protein</fullName>
    </submittedName>
</protein>